<organism evidence="9 10">
    <name type="scientific">Micromonas commoda (strain RCC299 / NOUM17 / CCMP2709)</name>
    <name type="common">Picoplanktonic green alga</name>
    <dbReference type="NCBI Taxonomy" id="296587"/>
    <lineage>
        <taxon>Eukaryota</taxon>
        <taxon>Viridiplantae</taxon>
        <taxon>Chlorophyta</taxon>
        <taxon>Mamiellophyceae</taxon>
        <taxon>Mamiellales</taxon>
        <taxon>Mamiellaceae</taxon>
        <taxon>Micromonas</taxon>
    </lineage>
</organism>
<dbReference type="GeneID" id="8240881"/>
<evidence type="ECO:0000256" key="3">
    <source>
        <dbReference type="ARBA" id="ARBA00023002"/>
    </source>
</evidence>
<evidence type="ECO:0000256" key="7">
    <source>
        <dbReference type="PIRSR" id="PIRSR604294-1"/>
    </source>
</evidence>
<keyword evidence="4 7" id="KW-0408">Iron</keyword>
<dbReference type="EC" id="1.14.99.n4" evidence="5"/>
<comment type="catalytic activity">
    <reaction evidence="6">
        <text>all-trans-zeaxanthin + 2 O2 = 4,9-dimethyldodeca-2,4,6,8,10-pentaenedial + 2 (3R)-hydroxy-beta-ionone</text>
        <dbReference type="Rhea" id="RHEA:26393"/>
        <dbReference type="ChEBI" id="CHEBI:15379"/>
        <dbReference type="ChEBI" id="CHEBI:27547"/>
        <dbReference type="ChEBI" id="CHEBI:53171"/>
        <dbReference type="ChEBI" id="CHEBI:53173"/>
        <dbReference type="EC" id="1.14.99.n4"/>
    </reaction>
</comment>
<keyword evidence="3" id="KW-0560">Oxidoreductase</keyword>
<keyword evidence="10" id="KW-1185">Reference proteome</keyword>
<dbReference type="GO" id="GO:0016121">
    <property type="term" value="P:carotene catabolic process"/>
    <property type="evidence" value="ECO:0007669"/>
    <property type="project" value="TreeGrafter"/>
</dbReference>
<sequence>MTRLATIPGVCPASTSGSAAPRARSRARRLAVLARSWQGQKARGARSASGAHRVKVPLPSEGPLAPPPDVVDAVDAWPWRGGLEPCGDHDLASVEVEGTIPRDLSGSFYRVGPGRIRVGKDRYAHWFDGDGMIFGAELDGSSNTARAACKMVRTPRLAKQERAGDDAGVAVRGAWTQARSNLANLFNFPTNPANTSPLFHAGKLLVLCEGGAPIEVDPLSLETVGERIFGPNLPMGFSAHAKKDSRDGRLYTWGLCKPPAVGFQVAKLAADGRVEKVVQLPLDTPEFTLIHDCAMSDRFLAFVVPPWKLGFDKVAGALSGASSFGHSFDWRDDLGTYLVIIEKATMAVVHQGTIPAMSTYHFAGAYEEVAEVPKPPGGSWDEHDDPFEFCGYTGFGDAECADDDVLDGKEDGKEDEEKEPRTRELLHILVNRLNGDRRALEANFSSMYDSVWDPTGYNTLCDYVVDLGTGALLSSEALVPTGDAAWGGKGDIDDGQLPMEFPVTAPGARLRKPRFVYTLGFTGGGAGYFDSVQKLDAGACKWRDGVRVCQRSGAHKTRVMPPGVFPSEVEFVPKKAGEVSEEEEDDGYLLYLEYDSRVHRSSLVILDAADIEGKELARVKMPYHVPHTFHGTFKRAGEGAR</sequence>
<dbReference type="PANTHER" id="PTHR10543:SF89">
    <property type="entry name" value="CAROTENOID 9,10(9',10')-CLEAVAGE DIOXYGENASE 1"/>
    <property type="match status" value="1"/>
</dbReference>
<dbReference type="GO" id="GO:0010436">
    <property type="term" value="F:carotenoid dioxygenase activity"/>
    <property type="evidence" value="ECO:0007669"/>
    <property type="project" value="TreeGrafter"/>
</dbReference>
<gene>
    <name evidence="9" type="ORF">MICPUN_55942</name>
</gene>
<feature type="binding site" evidence="7">
    <location>
        <position position="291"/>
    </location>
    <ligand>
        <name>Fe cation</name>
        <dbReference type="ChEBI" id="CHEBI:24875"/>
        <note>catalytic</note>
    </ligand>
</feature>
<dbReference type="InterPro" id="IPR004294">
    <property type="entry name" value="Carotenoid_Oase"/>
</dbReference>
<keyword evidence="2 7" id="KW-0479">Metal-binding</keyword>
<dbReference type="Proteomes" id="UP000002009">
    <property type="component" value="Chromosome 2"/>
</dbReference>
<feature type="region of interest" description="Disordered" evidence="8">
    <location>
        <begin position="1"/>
        <end position="25"/>
    </location>
</feature>
<evidence type="ECO:0000256" key="1">
    <source>
        <dbReference type="ARBA" id="ARBA00006787"/>
    </source>
</evidence>
<evidence type="ECO:0000313" key="10">
    <source>
        <dbReference type="Proteomes" id="UP000002009"/>
    </source>
</evidence>
<evidence type="ECO:0000256" key="5">
    <source>
        <dbReference type="ARBA" id="ARBA00039084"/>
    </source>
</evidence>
<dbReference type="Pfam" id="PF03055">
    <property type="entry name" value="RPE65"/>
    <property type="match status" value="1"/>
</dbReference>
<feature type="binding site" evidence="7">
    <location>
        <position position="630"/>
    </location>
    <ligand>
        <name>Fe cation</name>
        <dbReference type="ChEBI" id="CHEBI:24875"/>
        <note>catalytic</note>
    </ligand>
</feature>
<comment type="similarity">
    <text evidence="1">Belongs to the carotenoid oxygenase family.</text>
</comment>
<dbReference type="STRING" id="296587.C1DYH2"/>
<comment type="cofactor">
    <cofactor evidence="7">
        <name>Fe(2+)</name>
        <dbReference type="ChEBI" id="CHEBI:29033"/>
    </cofactor>
    <text evidence="7">Binds 1 Fe(2+) ion per subunit.</text>
</comment>
<dbReference type="RefSeq" id="XP_002499686.1">
    <property type="nucleotide sequence ID" value="XM_002499640.1"/>
</dbReference>
<feature type="binding site" evidence="7">
    <location>
        <position position="240"/>
    </location>
    <ligand>
        <name>Fe cation</name>
        <dbReference type="ChEBI" id="CHEBI:24875"/>
        <note>catalytic</note>
    </ligand>
</feature>
<dbReference type="KEGG" id="mis:MICPUN_55942"/>
<evidence type="ECO:0000256" key="2">
    <source>
        <dbReference type="ARBA" id="ARBA00022723"/>
    </source>
</evidence>
<reference evidence="9 10" key="1">
    <citation type="journal article" date="2009" name="Science">
        <title>Green evolution and dynamic adaptations revealed by genomes of the marine picoeukaryotes Micromonas.</title>
        <authorList>
            <person name="Worden A.Z."/>
            <person name="Lee J.H."/>
            <person name="Mock T."/>
            <person name="Rouze P."/>
            <person name="Simmons M.P."/>
            <person name="Aerts A.L."/>
            <person name="Allen A.E."/>
            <person name="Cuvelier M.L."/>
            <person name="Derelle E."/>
            <person name="Everett M.V."/>
            <person name="Foulon E."/>
            <person name="Grimwood J."/>
            <person name="Gundlach H."/>
            <person name="Henrissat B."/>
            <person name="Napoli C."/>
            <person name="McDonald S.M."/>
            <person name="Parker M.S."/>
            <person name="Rombauts S."/>
            <person name="Salamov A."/>
            <person name="Von Dassow P."/>
            <person name="Badger J.H."/>
            <person name="Coutinho P.M."/>
            <person name="Demir E."/>
            <person name="Dubchak I."/>
            <person name="Gentemann C."/>
            <person name="Eikrem W."/>
            <person name="Gready J.E."/>
            <person name="John U."/>
            <person name="Lanier W."/>
            <person name="Lindquist E.A."/>
            <person name="Lucas S."/>
            <person name="Mayer K.F."/>
            <person name="Moreau H."/>
            <person name="Not F."/>
            <person name="Otillar R."/>
            <person name="Panaud O."/>
            <person name="Pangilinan J."/>
            <person name="Paulsen I."/>
            <person name="Piegu B."/>
            <person name="Poliakov A."/>
            <person name="Robbens S."/>
            <person name="Schmutz J."/>
            <person name="Toulza E."/>
            <person name="Wyss T."/>
            <person name="Zelensky A."/>
            <person name="Zhou K."/>
            <person name="Armbrust E.V."/>
            <person name="Bhattacharya D."/>
            <person name="Goodenough U.W."/>
            <person name="Van de Peer Y."/>
            <person name="Grigoriev I.V."/>
        </authorList>
    </citation>
    <scope>NUCLEOTIDE SEQUENCE [LARGE SCALE GENOMIC DNA]</scope>
    <source>
        <strain evidence="10">RCC299 / NOUM17</strain>
    </source>
</reference>
<protein>
    <recommendedName>
        <fullName evidence="5">carotenoid 9,10-dioxygenase</fullName>
        <ecNumber evidence="5">1.14.99.n4</ecNumber>
    </recommendedName>
</protein>
<proteinExistence type="inferred from homology"/>
<dbReference type="PANTHER" id="PTHR10543">
    <property type="entry name" value="BETA-CAROTENE DIOXYGENASE"/>
    <property type="match status" value="1"/>
</dbReference>
<dbReference type="GO" id="GO:0009570">
    <property type="term" value="C:chloroplast stroma"/>
    <property type="evidence" value="ECO:0007669"/>
    <property type="project" value="TreeGrafter"/>
</dbReference>
<dbReference type="GO" id="GO:0046872">
    <property type="term" value="F:metal ion binding"/>
    <property type="evidence" value="ECO:0007669"/>
    <property type="project" value="UniProtKB-KW"/>
</dbReference>
<evidence type="ECO:0000313" key="9">
    <source>
        <dbReference type="EMBL" id="ACO60944.1"/>
    </source>
</evidence>
<evidence type="ECO:0000256" key="8">
    <source>
        <dbReference type="SAM" id="MobiDB-lite"/>
    </source>
</evidence>
<dbReference type="OrthoDB" id="1069523at2759"/>
<name>C1DYH2_MICCC</name>
<evidence type="ECO:0000256" key="6">
    <source>
        <dbReference type="ARBA" id="ARBA00048709"/>
    </source>
</evidence>
<dbReference type="AlphaFoldDB" id="C1DYH2"/>
<feature type="binding site" evidence="7">
    <location>
        <position position="361"/>
    </location>
    <ligand>
        <name>Fe cation</name>
        <dbReference type="ChEBI" id="CHEBI:24875"/>
        <note>catalytic</note>
    </ligand>
</feature>
<dbReference type="InParanoid" id="C1DYH2"/>
<dbReference type="OMA" id="WAPKEKT"/>
<dbReference type="EMBL" id="CP001323">
    <property type="protein sequence ID" value="ACO60944.1"/>
    <property type="molecule type" value="Genomic_DNA"/>
</dbReference>
<accession>C1DYH2</accession>
<dbReference type="eggNOG" id="KOG1285">
    <property type="taxonomic scope" value="Eukaryota"/>
</dbReference>
<evidence type="ECO:0000256" key="4">
    <source>
        <dbReference type="ARBA" id="ARBA00023004"/>
    </source>
</evidence>
<feature type="compositionally biased region" description="Low complexity" evidence="8">
    <location>
        <begin position="13"/>
        <end position="22"/>
    </location>
</feature>